<organism evidence="1 2">
    <name type="scientific">Brassica cretica</name>
    <name type="common">Mustard</name>
    <dbReference type="NCBI Taxonomy" id="69181"/>
    <lineage>
        <taxon>Eukaryota</taxon>
        <taxon>Viridiplantae</taxon>
        <taxon>Streptophyta</taxon>
        <taxon>Embryophyta</taxon>
        <taxon>Tracheophyta</taxon>
        <taxon>Spermatophyta</taxon>
        <taxon>Magnoliopsida</taxon>
        <taxon>eudicotyledons</taxon>
        <taxon>Gunneridae</taxon>
        <taxon>Pentapetalae</taxon>
        <taxon>rosids</taxon>
        <taxon>malvids</taxon>
        <taxon>Brassicales</taxon>
        <taxon>Brassicaceae</taxon>
        <taxon>Brassiceae</taxon>
        <taxon>Brassica</taxon>
    </lineage>
</organism>
<dbReference type="EMBL" id="QGKX02001621">
    <property type="protein sequence ID" value="KAF3504374.1"/>
    <property type="molecule type" value="Genomic_DNA"/>
</dbReference>
<reference evidence="1" key="1">
    <citation type="submission" date="2019-12" db="EMBL/GenBank/DDBJ databases">
        <title>Genome sequencing and annotation of Brassica cretica.</title>
        <authorList>
            <person name="Studholme D.J."/>
            <person name="Sarris P."/>
        </authorList>
    </citation>
    <scope>NUCLEOTIDE SEQUENCE</scope>
    <source>
        <strain evidence="1">PFS-109/04</strain>
        <tissue evidence="1">Leaf</tissue>
    </source>
</reference>
<evidence type="ECO:0000313" key="2">
    <source>
        <dbReference type="Proteomes" id="UP000712600"/>
    </source>
</evidence>
<dbReference type="AlphaFoldDB" id="A0A8S9NGW5"/>
<protein>
    <submittedName>
        <fullName evidence="1">Uncharacterized protein</fullName>
    </submittedName>
</protein>
<proteinExistence type="predicted"/>
<comment type="caution">
    <text evidence="1">The sequence shown here is derived from an EMBL/GenBank/DDBJ whole genome shotgun (WGS) entry which is preliminary data.</text>
</comment>
<dbReference type="Proteomes" id="UP000712600">
    <property type="component" value="Unassembled WGS sequence"/>
</dbReference>
<name>A0A8S9NGW5_BRACR</name>
<gene>
    <name evidence="1" type="ORF">F2Q69_00043226</name>
</gene>
<sequence>MHTARSLRSDRALAKLGRYVATGLSTRYIATCQTSNSLRSNLSGLKKHLFGDLSLALTQNPGPQGKLGFPDFPPVTEIEGVNFGSHSLALEGGGMDYSMANAYANATVPKKKSKT</sequence>
<evidence type="ECO:0000313" key="1">
    <source>
        <dbReference type="EMBL" id="KAF3504374.1"/>
    </source>
</evidence>
<accession>A0A8S9NGW5</accession>